<accession>A0A2M7DQK2</accession>
<dbReference type="AlphaFoldDB" id="A0A2M7DQK2"/>
<proteinExistence type="predicted"/>
<evidence type="ECO:0000259" key="2">
    <source>
        <dbReference type="Pfam" id="PF13439"/>
    </source>
</evidence>
<comment type="caution">
    <text evidence="3">The sequence shown here is derived from an EMBL/GenBank/DDBJ whole genome shotgun (WGS) entry which is preliminary data.</text>
</comment>
<dbReference type="Pfam" id="PF13439">
    <property type="entry name" value="Glyco_transf_4"/>
    <property type="match status" value="1"/>
</dbReference>
<dbReference type="Proteomes" id="UP000228896">
    <property type="component" value="Unassembled WGS sequence"/>
</dbReference>
<reference evidence="4" key="1">
    <citation type="submission" date="2017-09" db="EMBL/GenBank/DDBJ databases">
        <title>Depth-based differentiation of microbial function through sediment-hosted aquifers and enrichment of novel symbionts in the deep terrestrial subsurface.</title>
        <authorList>
            <person name="Probst A.J."/>
            <person name="Ladd B."/>
            <person name="Jarett J.K."/>
            <person name="Geller-Mcgrath D.E."/>
            <person name="Sieber C.M.K."/>
            <person name="Emerson J.B."/>
            <person name="Anantharaman K."/>
            <person name="Thomas B.C."/>
            <person name="Malmstrom R."/>
            <person name="Stieglmeier M."/>
            <person name="Klingl A."/>
            <person name="Woyke T."/>
            <person name="Ryan C.M."/>
            <person name="Banfield J.F."/>
        </authorList>
    </citation>
    <scope>NUCLEOTIDE SEQUENCE [LARGE SCALE GENOMIC DNA]</scope>
</reference>
<dbReference type="PANTHER" id="PTHR45947">
    <property type="entry name" value="SULFOQUINOVOSYL TRANSFERASE SQD2"/>
    <property type="match status" value="1"/>
</dbReference>
<name>A0A2M7DQK2_9BACT</name>
<dbReference type="InterPro" id="IPR050194">
    <property type="entry name" value="Glycosyltransferase_grp1"/>
</dbReference>
<feature type="domain" description="Glycosyl transferase family 1" evidence="1">
    <location>
        <begin position="206"/>
        <end position="370"/>
    </location>
</feature>
<dbReference type="Gene3D" id="3.40.50.2000">
    <property type="entry name" value="Glycogen Phosphorylase B"/>
    <property type="match status" value="2"/>
</dbReference>
<protein>
    <recommendedName>
        <fullName evidence="5">Glycosyltransferase family 1 protein</fullName>
    </recommendedName>
</protein>
<evidence type="ECO:0000259" key="1">
    <source>
        <dbReference type="Pfam" id="PF00534"/>
    </source>
</evidence>
<dbReference type="InterPro" id="IPR028098">
    <property type="entry name" value="Glyco_trans_4-like_N"/>
</dbReference>
<gene>
    <name evidence="3" type="ORF">COS18_00805</name>
</gene>
<organism evidence="3 4">
    <name type="scientific">Candidatus Falkowbacteria bacterium CG02_land_8_20_14_3_00_36_14</name>
    <dbReference type="NCBI Taxonomy" id="1974560"/>
    <lineage>
        <taxon>Bacteria</taxon>
        <taxon>Candidatus Falkowiibacteriota</taxon>
    </lineage>
</organism>
<sequence length="397" mass="45107">MNGLDKPQKKLNIAMVCDPITDYIAGVFKSTTRFSENLRDRGHKIIFIAAKSPFSQENNCYSGMKVYRFRSVLLPKTESRFRLALPTVAEVKEVLKKENINIAHILLPTPLAFIAAKAAKVLGIKIIMHSHSQPENLFLHIPKFAGREIMNNLYKKYLVNLYMRADALVYPSEFAQKFFPTLNAKIYNKVISNGVDTSVFKKMDAEKLFVKWNLPRETKNILFVGRLHPEKNIEILIKSAPLILKKYPQTHFYIVGPGHQKDWLKSLAKKLKLEKNLTFFGKVTDEELVMSYNASDIFVLPSLAELEGMVVLEAMACGLPIIIADSENNAAKHFVDNNGFLFRSGNPIDLAEKIIAILADNSLREQMGSESLKISKQFEINQSVLKMENLYYFALSQ</sequence>
<dbReference type="PANTHER" id="PTHR45947:SF3">
    <property type="entry name" value="SULFOQUINOVOSYL TRANSFERASE SQD2"/>
    <property type="match status" value="1"/>
</dbReference>
<dbReference type="Pfam" id="PF00534">
    <property type="entry name" value="Glycos_transf_1"/>
    <property type="match status" value="1"/>
</dbReference>
<evidence type="ECO:0008006" key="5">
    <source>
        <dbReference type="Google" id="ProtNLM"/>
    </source>
</evidence>
<feature type="domain" description="Glycosyltransferase subfamily 4-like N-terminal" evidence="2">
    <location>
        <begin position="26"/>
        <end position="198"/>
    </location>
</feature>
<evidence type="ECO:0000313" key="4">
    <source>
        <dbReference type="Proteomes" id="UP000228896"/>
    </source>
</evidence>
<dbReference type="InterPro" id="IPR001296">
    <property type="entry name" value="Glyco_trans_1"/>
</dbReference>
<evidence type="ECO:0000313" key="3">
    <source>
        <dbReference type="EMBL" id="PIV52042.1"/>
    </source>
</evidence>
<dbReference type="SUPFAM" id="SSF53756">
    <property type="entry name" value="UDP-Glycosyltransferase/glycogen phosphorylase"/>
    <property type="match status" value="1"/>
</dbReference>
<dbReference type="GO" id="GO:0016757">
    <property type="term" value="F:glycosyltransferase activity"/>
    <property type="evidence" value="ECO:0007669"/>
    <property type="project" value="InterPro"/>
</dbReference>
<dbReference type="EMBL" id="PETS01000014">
    <property type="protein sequence ID" value="PIV52042.1"/>
    <property type="molecule type" value="Genomic_DNA"/>
</dbReference>